<accession>A0A9W8W399</accession>
<proteinExistence type="inferred from homology"/>
<dbReference type="Pfam" id="PF24476">
    <property type="entry name" value="DUF7580"/>
    <property type="match status" value="2"/>
</dbReference>
<dbReference type="InterPro" id="IPR015500">
    <property type="entry name" value="Peptidase_S8_subtilisin-rel"/>
</dbReference>
<dbReference type="InterPro" id="IPR000209">
    <property type="entry name" value="Peptidase_S8/S53_dom"/>
</dbReference>
<keyword evidence="10" id="KW-1185">Reference proteome</keyword>
<evidence type="ECO:0000313" key="9">
    <source>
        <dbReference type="EMBL" id="KAJ4310138.1"/>
    </source>
</evidence>
<evidence type="ECO:0000259" key="7">
    <source>
        <dbReference type="Pfam" id="PF00082"/>
    </source>
</evidence>
<organism evidence="9 10">
    <name type="scientific">Fusarium piperis</name>
    <dbReference type="NCBI Taxonomy" id="1435070"/>
    <lineage>
        <taxon>Eukaryota</taxon>
        <taxon>Fungi</taxon>
        <taxon>Dikarya</taxon>
        <taxon>Ascomycota</taxon>
        <taxon>Pezizomycotina</taxon>
        <taxon>Sordariomycetes</taxon>
        <taxon>Hypocreomycetidae</taxon>
        <taxon>Hypocreales</taxon>
        <taxon>Nectriaceae</taxon>
        <taxon>Fusarium</taxon>
        <taxon>Fusarium solani species complex</taxon>
    </lineage>
</organism>
<gene>
    <name evidence="9" type="ORF">N0V84_011131</name>
</gene>
<sequence length="997" mass="112102">MSSDNPVSIRGIEHTVEWMLVERLREASDLFSPPEVIGNTRCSNRTLKLRNAINDLELQIRRTFMILRFDLLLHLQNETRSYAPKPRIHKDFCQDNSDEDTDDASSQSSTEPHIEDWPSHDSSGPAQPSVEKARSRLEQLCEFLEARVNLNSSPPGARDNRATKYPRLTRLMERVALLHDSFASLDLIPTARPTPTPFLFNIAEDEATAKAFVAFASPGKSKLSKEIRNKMIKDATEMAQFFLSFNSFVDALQMSAGSLDVLAWEPTTKRLASDESFASFSLLRKFQHQTEAACRAVLSHIGSCTHPKHEVLLQLPGWEDVSNWDSTKATANLPVPLFFTMCLLDKKQSLQMKTENGLLDRWQHARMFFLRPENAGIYKEKKLCEALSFSHQRGMDLEFYVSEHSKPAIPTTIPIHIPSRLHRTRRYGKSFPSHSLWSLIDQGRLGKEPSFKRWFNTSRVGGNIGIQERKALAIKLVLGLMLSLDSDHVFETWDPKQVRLLESLVLLAKALLEIAEGDHLNHLGVDQDSSAVSWDALNRLRDSIEGYIREATCGAEINREILPFLHAALGCLDFHTEYQSRLMESQSSQKMEVAWQVVYDIILAKIDSNLTAEGIIAPSSPVLAQDPTLNHSPFSRNEVSQQAISIDGALQGFSRAATFTDSCARFVTHRNTDSGDENPRRIRIAVIDTGVDFGHAGIGDAKEKGRIKEEWCHSWVGADARDEDDELHGTNCAYLLHKSAPEADIYVAKVFNQNAVRFYEAQNVAKAIEHAVMKWEVDIISMSFGLTRPAARDDGDEAKEQSALERYLNIVDEIDAAIRKASPRLMFAAASNSGKNEPRAFPASDNPYVFCVHASTGNGHDGGINPETGSDFNFMTLGMGLDLLERENFTKNGRSRARYKKVVKSGTSFATPIAAGIAATVLDLAARTSAIDKWTRDNLKRFDGMEKMLRLMSTPKGNVNDRMCYMAPWQHWESGWEREEALRTRVWNEINVKVSQH</sequence>
<feature type="domain" description="DUF7580" evidence="8">
    <location>
        <begin position="283"/>
        <end position="503"/>
    </location>
</feature>
<feature type="active site" description="Charge relay system" evidence="5">
    <location>
        <position position="728"/>
    </location>
</feature>
<feature type="region of interest" description="Disordered" evidence="6">
    <location>
        <begin position="86"/>
        <end position="132"/>
    </location>
</feature>
<keyword evidence="4 5" id="KW-0720">Serine protease</keyword>
<dbReference type="Gene3D" id="3.40.50.200">
    <property type="entry name" value="Peptidase S8/S53 domain"/>
    <property type="match status" value="1"/>
</dbReference>
<reference evidence="9" key="1">
    <citation type="submission" date="2022-10" db="EMBL/GenBank/DDBJ databases">
        <title>Tapping the CABI collections for fungal endophytes: first genome assemblies for Collariella, Neodidymelliopsis, Ascochyta clinopodiicola, Didymella pomorum, Didymosphaeria variabile, Neocosmospora piperis and Neocucurbitaria cava.</title>
        <authorList>
            <person name="Hill R."/>
        </authorList>
    </citation>
    <scope>NUCLEOTIDE SEQUENCE</scope>
    <source>
        <strain evidence="9">IMI 366586</strain>
    </source>
</reference>
<dbReference type="PROSITE" id="PS00138">
    <property type="entry name" value="SUBTILASE_SER"/>
    <property type="match status" value="1"/>
</dbReference>
<evidence type="ECO:0000256" key="2">
    <source>
        <dbReference type="ARBA" id="ARBA00022670"/>
    </source>
</evidence>
<dbReference type="OrthoDB" id="206201at2759"/>
<dbReference type="GO" id="GO:0006508">
    <property type="term" value="P:proteolysis"/>
    <property type="evidence" value="ECO:0007669"/>
    <property type="project" value="UniProtKB-KW"/>
</dbReference>
<comment type="caution">
    <text evidence="9">The sequence shown here is derived from an EMBL/GenBank/DDBJ whole genome shotgun (WGS) entry which is preliminary data.</text>
</comment>
<dbReference type="PANTHER" id="PTHR43806:SF11">
    <property type="entry name" value="CEREVISIN-RELATED"/>
    <property type="match status" value="1"/>
</dbReference>
<dbReference type="SUPFAM" id="SSF52743">
    <property type="entry name" value="Subtilisin-like"/>
    <property type="match status" value="1"/>
</dbReference>
<dbReference type="Proteomes" id="UP001140502">
    <property type="component" value="Unassembled WGS sequence"/>
</dbReference>
<dbReference type="GO" id="GO:0004252">
    <property type="term" value="F:serine-type endopeptidase activity"/>
    <property type="evidence" value="ECO:0007669"/>
    <property type="project" value="UniProtKB-UniRule"/>
</dbReference>
<evidence type="ECO:0000256" key="4">
    <source>
        <dbReference type="ARBA" id="ARBA00022825"/>
    </source>
</evidence>
<evidence type="ECO:0000256" key="5">
    <source>
        <dbReference type="PROSITE-ProRule" id="PRU01240"/>
    </source>
</evidence>
<dbReference type="InterPro" id="IPR056002">
    <property type="entry name" value="DUF7580"/>
</dbReference>
<evidence type="ECO:0000256" key="3">
    <source>
        <dbReference type="ARBA" id="ARBA00022801"/>
    </source>
</evidence>
<dbReference type="EMBL" id="JAPEUR010000394">
    <property type="protein sequence ID" value="KAJ4310138.1"/>
    <property type="molecule type" value="Genomic_DNA"/>
</dbReference>
<dbReference type="PROSITE" id="PS51892">
    <property type="entry name" value="SUBTILASE"/>
    <property type="match status" value="1"/>
</dbReference>
<feature type="active site" description="Charge relay system" evidence="5">
    <location>
        <position position="908"/>
    </location>
</feature>
<feature type="domain" description="Peptidase S8/S53" evidence="7">
    <location>
        <begin position="682"/>
        <end position="939"/>
    </location>
</feature>
<dbReference type="PANTHER" id="PTHR43806">
    <property type="entry name" value="PEPTIDASE S8"/>
    <property type="match status" value="1"/>
</dbReference>
<dbReference type="Pfam" id="PF00082">
    <property type="entry name" value="Peptidase_S8"/>
    <property type="match status" value="1"/>
</dbReference>
<keyword evidence="2 5" id="KW-0645">Protease</keyword>
<protein>
    <recommendedName>
        <fullName evidence="11">Peptidase S8/S53 domain-containing protein</fullName>
    </recommendedName>
</protein>
<evidence type="ECO:0000259" key="8">
    <source>
        <dbReference type="Pfam" id="PF24476"/>
    </source>
</evidence>
<evidence type="ECO:0000256" key="6">
    <source>
        <dbReference type="SAM" id="MobiDB-lite"/>
    </source>
</evidence>
<evidence type="ECO:0000256" key="1">
    <source>
        <dbReference type="ARBA" id="ARBA00011073"/>
    </source>
</evidence>
<evidence type="ECO:0008006" key="11">
    <source>
        <dbReference type="Google" id="ProtNLM"/>
    </source>
</evidence>
<dbReference type="PRINTS" id="PR00723">
    <property type="entry name" value="SUBTILISIN"/>
</dbReference>
<keyword evidence="3 5" id="KW-0378">Hydrolase</keyword>
<comment type="similarity">
    <text evidence="1 5">Belongs to the peptidase S8 family.</text>
</comment>
<dbReference type="AlphaFoldDB" id="A0A9W8W399"/>
<feature type="domain" description="DUF7580" evidence="8">
    <location>
        <begin position="504"/>
        <end position="611"/>
    </location>
</feature>
<dbReference type="InterPro" id="IPR050131">
    <property type="entry name" value="Peptidase_S8_subtilisin-like"/>
</dbReference>
<dbReference type="InterPro" id="IPR023828">
    <property type="entry name" value="Peptidase_S8_Ser-AS"/>
</dbReference>
<name>A0A9W8W399_9HYPO</name>
<feature type="active site" description="Charge relay system" evidence="5">
    <location>
        <position position="688"/>
    </location>
</feature>
<dbReference type="InterPro" id="IPR036852">
    <property type="entry name" value="Peptidase_S8/S53_dom_sf"/>
</dbReference>
<evidence type="ECO:0000313" key="10">
    <source>
        <dbReference type="Proteomes" id="UP001140502"/>
    </source>
</evidence>